<protein>
    <submittedName>
        <fullName evidence="3">Glycosyltransferase involved in cell wall biosynthesis</fullName>
    </submittedName>
</protein>
<dbReference type="PANTHER" id="PTHR46401">
    <property type="entry name" value="GLYCOSYLTRANSFERASE WBBK-RELATED"/>
    <property type="match status" value="1"/>
</dbReference>
<evidence type="ECO:0000313" key="3">
    <source>
        <dbReference type="EMBL" id="TDT46727.1"/>
    </source>
</evidence>
<name>A0A4R7K644_9FLAO</name>
<proteinExistence type="predicted"/>
<sequence>MKILRIIPSMKPEKGGPCQGIRNAIPELINLGITNEVVCLDAATSSYLGQDSFVIHALGEAKTPWQYNKNLLPWLIKNHTKYDAIIIHGLWLYHSHAAIKAFNTIHKNSPKIFVMPHGMLDPYFQKAGSRKLKALRNDIYWKLIENNVVNKADGILFTCEEELLLARTTFPNYKPKKEINVGYGIQPPPAYKSEMREAFAKKVSRWNGKRHLLFLSRIHLKKGVDLLIKAYLKLEQELDNLPQLVIAGPGLEDGYGTVMQELASSSKNILFPGMLKGNAKWGAFYESEVFILPSHQENFGIAVVEALACTKPVLISNKVNIWREIETENGGIVKQDTENDTYNLLKEWITFSDTQKLEMSKNAFKVYENYFTVAKAAQQFLSGINYA</sequence>
<feature type="domain" description="Glycosyl transferase family 1" evidence="2">
    <location>
        <begin position="200"/>
        <end position="363"/>
    </location>
</feature>
<dbReference type="EMBL" id="SOAY01000010">
    <property type="protein sequence ID" value="TDT46727.1"/>
    <property type="molecule type" value="Genomic_DNA"/>
</dbReference>
<accession>A0A4R7K644</accession>
<dbReference type="GO" id="GO:0009103">
    <property type="term" value="P:lipopolysaccharide biosynthetic process"/>
    <property type="evidence" value="ECO:0007669"/>
    <property type="project" value="TreeGrafter"/>
</dbReference>
<dbReference type="OrthoDB" id="9790710at2"/>
<evidence type="ECO:0000259" key="2">
    <source>
        <dbReference type="Pfam" id="PF00534"/>
    </source>
</evidence>
<dbReference type="AlphaFoldDB" id="A0A4R7K644"/>
<evidence type="ECO:0000256" key="1">
    <source>
        <dbReference type="ARBA" id="ARBA00022679"/>
    </source>
</evidence>
<dbReference type="Gene3D" id="3.40.50.2000">
    <property type="entry name" value="Glycogen Phosphorylase B"/>
    <property type="match status" value="2"/>
</dbReference>
<keyword evidence="4" id="KW-1185">Reference proteome</keyword>
<dbReference type="SUPFAM" id="SSF53756">
    <property type="entry name" value="UDP-Glycosyltransferase/glycogen phosphorylase"/>
    <property type="match status" value="1"/>
</dbReference>
<keyword evidence="1 3" id="KW-0808">Transferase</keyword>
<evidence type="ECO:0000313" key="4">
    <source>
        <dbReference type="Proteomes" id="UP000294749"/>
    </source>
</evidence>
<dbReference type="GO" id="GO:0016757">
    <property type="term" value="F:glycosyltransferase activity"/>
    <property type="evidence" value="ECO:0007669"/>
    <property type="project" value="InterPro"/>
</dbReference>
<dbReference type="RefSeq" id="WP_133686178.1">
    <property type="nucleotide sequence ID" value="NZ_SOAY01000010.1"/>
</dbReference>
<organism evidence="3 4">
    <name type="scientific">Maribacter spongiicola</name>
    <dbReference type="NCBI Taxonomy" id="1206753"/>
    <lineage>
        <taxon>Bacteria</taxon>
        <taxon>Pseudomonadati</taxon>
        <taxon>Bacteroidota</taxon>
        <taxon>Flavobacteriia</taxon>
        <taxon>Flavobacteriales</taxon>
        <taxon>Flavobacteriaceae</taxon>
        <taxon>Maribacter</taxon>
    </lineage>
</organism>
<dbReference type="Proteomes" id="UP000294749">
    <property type="component" value="Unassembled WGS sequence"/>
</dbReference>
<dbReference type="InterPro" id="IPR001296">
    <property type="entry name" value="Glyco_trans_1"/>
</dbReference>
<comment type="caution">
    <text evidence="3">The sequence shown here is derived from an EMBL/GenBank/DDBJ whole genome shotgun (WGS) entry which is preliminary data.</text>
</comment>
<dbReference type="Pfam" id="PF00534">
    <property type="entry name" value="Glycos_transf_1"/>
    <property type="match status" value="1"/>
</dbReference>
<dbReference type="PANTHER" id="PTHR46401:SF2">
    <property type="entry name" value="GLYCOSYLTRANSFERASE WBBK-RELATED"/>
    <property type="match status" value="1"/>
</dbReference>
<gene>
    <name evidence="3" type="ORF">CLV90_0785</name>
</gene>
<reference evidence="3 4" key="1">
    <citation type="submission" date="2019-03" db="EMBL/GenBank/DDBJ databases">
        <title>Genomic Encyclopedia of Archaeal and Bacterial Type Strains, Phase II (KMG-II): from individual species to whole genera.</title>
        <authorList>
            <person name="Goeker M."/>
        </authorList>
    </citation>
    <scope>NUCLEOTIDE SEQUENCE [LARGE SCALE GENOMIC DNA]</scope>
    <source>
        <strain evidence="3 4">DSM 25233</strain>
    </source>
</reference>